<dbReference type="FunFam" id="3.30.450.60:FF:000002">
    <property type="entry name" value="AP-2 complex subunit mu, putative"/>
    <property type="match status" value="1"/>
</dbReference>
<dbReference type="GO" id="GO:0016192">
    <property type="term" value="P:vesicle-mediated transport"/>
    <property type="evidence" value="ECO:0007669"/>
    <property type="project" value="InterPro"/>
</dbReference>
<dbReference type="PROSITE" id="PS51072">
    <property type="entry name" value="MHD"/>
    <property type="match status" value="1"/>
</dbReference>
<feature type="domain" description="Integrase catalytic" evidence="6">
    <location>
        <begin position="597"/>
        <end position="764"/>
    </location>
</feature>
<keyword evidence="4" id="KW-0472">Membrane</keyword>
<dbReference type="Pfam" id="PF13976">
    <property type="entry name" value="gag_pre-integrs"/>
    <property type="match status" value="1"/>
</dbReference>
<dbReference type="InterPro" id="IPR025724">
    <property type="entry name" value="GAG-pre-integrase_dom"/>
</dbReference>
<feature type="domain" description="MHD" evidence="7">
    <location>
        <begin position="1823"/>
        <end position="2059"/>
    </location>
</feature>
<dbReference type="PROSITE" id="PS00990">
    <property type="entry name" value="CLAT_ADAPTOR_M_1"/>
    <property type="match status" value="1"/>
</dbReference>
<evidence type="ECO:0000313" key="8">
    <source>
        <dbReference type="EMBL" id="KAG7649864.1"/>
    </source>
</evidence>
<dbReference type="Pfam" id="PF07727">
    <property type="entry name" value="RVT_2"/>
    <property type="match status" value="2"/>
</dbReference>
<dbReference type="GO" id="GO:0012505">
    <property type="term" value="C:endomembrane system"/>
    <property type="evidence" value="ECO:0007669"/>
    <property type="project" value="UniProtKB-SubCell"/>
</dbReference>
<dbReference type="CDD" id="cd09272">
    <property type="entry name" value="RNase_HI_RT_Ty1"/>
    <property type="match status" value="1"/>
</dbReference>
<evidence type="ECO:0000256" key="2">
    <source>
        <dbReference type="ARBA" id="ARBA00022448"/>
    </source>
</evidence>
<organism evidence="8 9">
    <name type="scientific">Arabidopsis thaliana x Arabidopsis arenosa</name>
    <dbReference type="NCBI Taxonomy" id="1240361"/>
    <lineage>
        <taxon>Eukaryota</taxon>
        <taxon>Viridiplantae</taxon>
        <taxon>Streptophyta</taxon>
        <taxon>Embryophyta</taxon>
        <taxon>Tracheophyta</taxon>
        <taxon>Spermatophyta</taxon>
        <taxon>Magnoliopsida</taxon>
        <taxon>eudicotyledons</taxon>
        <taxon>Gunneridae</taxon>
        <taxon>Pentapetalae</taxon>
        <taxon>rosids</taxon>
        <taxon>malvids</taxon>
        <taxon>Brassicales</taxon>
        <taxon>Brassicaceae</taxon>
        <taxon>Camelineae</taxon>
        <taxon>Arabidopsis</taxon>
    </lineage>
</organism>
<keyword evidence="9" id="KW-1185">Reference proteome</keyword>
<evidence type="ECO:0000256" key="3">
    <source>
        <dbReference type="ARBA" id="ARBA00022927"/>
    </source>
</evidence>
<dbReference type="InterPro" id="IPR050431">
    <property type="entry name" value="Adaptor_comp_med_subunit"/>
</dbReference>
<dbReference type="Pfam" id="PF00665">
    <property type="entry name" value="rve"/>
    <property type="match status" value="1"/>
</dbReference>
<evidence type="ECO:0000256" key="4">
    <source>
        <dbReference type="ARBA" id="ARBA00023136"/>
    </source>
</evidence>
<feature type="compositionally biased region" description="Low complexity" evidence="5">
    <location>
        <begin position="921"/>
        <end position="932"/>
    </location>
</feature>
<keyword evidence="2" id="KW-0813">Transport</keyword>
<dbReference type="PROSITE" id="PS50994">
    <property type="entry name" value="INTEGRASE"/>
    <property type="match status" value="1"/>
</dbReference>
<feature type="region of interest" description="Disordered" evidence="5">
    <location>
        <begin position="1474"/>
        <end position="1543"/>
    </location>
</feature>
<feature type="compositionally biased region" description="Low complexity" evidence="5">
    <location>
        <begin position="18"/>
        <end position="35"/>
    </location>
</feature>
<reference evidence="8 9" key="1">
    <citation type="submission" date="2020-12" db="EMBL/GenBank/DDBJ databases">
        <title>Concerted genomic and epigenomic changes stabilize Arabidopsis allopolyploids.</title>
        <authorList>
            <person name="Chen Z."/>
        </authorList>
    </citation>
    <scope>NUCLEOTIDE SEQUENCE [LARGE SCALE GENOMIC DNA]</scope>
    <source>
        <strain evidence="8">Allo738</strain>
        <tissue evidence="8">Leaf</tissue>
    </source>
</reference>
<gene>
    <name evidence="8" type="ORF">ISN45_At01g048730</name>
</gene>
<dbReference type="Pfam" id="PF22936">
    <property type="entry name" value="Pol_BBD"/>
    <property type="match status" value="1"/>
</dbReference>
<dbReference type="GO" id="GO:0006886">
    <property type="term" value="P:intracellular protein transport"/>
    <property type="evidence" value="ECO:0007669"/>
    <property type="project" value="InterPro"/>
</dbReference>
<comment type="subcellular location">
    <subcellularLocation>
        <location evidence="1">Endomembrane system</location>
    </subcellularLocation>
</comment>
<feature type="region of interest" description="Disordered" evidence="5">
    <location>
        <begin position="1"/>
        <end position="37"/>
    </location>
</feature>
<dbReference type="InterPro" id="IPR018240">
    <property type="entry name" value="Clathrin_mu_CS"/>
</dbReference>
<name>A0A8T2GS00_9BRAS</name>
<dbReference type="GO" id="GO:0030131">
    <property type="term" value="C:clathrin adaptor complex"/>
    <property type="evidence" value="ECO:0007669"/>
    <property type="project" value="InterPro"/>
</dbReference>
<dbReference type="Proteomes" id="UP000694240">
    <property type="component" value="Chromosome 1"/>
</dbReference>
<dbReference type="CDD" id="cd14837">
    <property type="entry name" value="AP3_Mu_N"/>
    <property type="match status" value="1"/>
</dbReference>
<evidence type="ECO:0000259" key="7">
    <source>
        <dbReference type="PROSITE" id="PS51072"/>
    </source>
</evidence>
<protein>
    <submittedName>
        <fullName evidence="8">Integrase catalytic core</fullName>
    </submittedName>
</protein>
<evidence type="ECO:0000313" key="9">
    <source>
        <dbReference type="Proteomes" id="UP000694240"/>
    </source>
</evidence>
<feature type="compositionally biased region" description="Low complexity" evidence="5">
    <location>
        <begin position="1502"/>
        <end position="1541"/>
    </location>
</feature>
<dbReference type="Pfam" id="PF14223">
    <property type="entry name" value="Retrotran_gag_2"/>
    <property type="match status" value="1"/>
</dbReference>
<evidence type="ECO:0000256" key="5">
    <source>
        <dbReference type="SAM" id="MobiDB-lite"/>
    </source>
</evidence>
<feature type="region of interest" description="Disordered" evidence="5">
    <location>
        <begin position="873"/>
        <end position="979"/>
    </location>
</feature>
<evidence type="ECO:0000256" key="1">
    <source>
        <dbReference type="ARBA" id="ARBA00004308"/>
    </source>
</evidence>
<feature type="compositionally biased region" description="Polar residues" evidence="5">
    <location>
        <begin position="934"/>
        <end position="964"/>
    </location>
</feature>
<proteinExistence type="predicted"/>
<dbReference type="InterPro" id="IPR028565">
    <property type="entry name" value="MHD"/>
</dbReference>
<dbReference type="InterPro" id="IPR057670">
    <property type="entry name" value="SH3_retrovirus"/>
</dbReference>
<dbReference type="CDD" id="cd09252">
    <property type="entry name" value="AP-3_Mu3_Cterm"/>
    <property type="match status" value="1"/>
</dbReference>
<feature type="compositionally biased region" description="Polar residues" evidence="5">
    <location>
        <begin position="1"/>
        <end position="15"/>
    </location>
</feature>
<comment type="caution">
    <text evidence="8">The sequence shown here is derived from an EMBL/GenBank/DDBJ whole genome shotgun (WGS) entry which is preliminary data.</text>
</comment>
<dbReference type="InterPro" id="IPR054722">
    <property type="entry name" value="PolX-like_BBD"/>
</dbReference>
<dbReference type="InterPro" id="IPR001584">
    <property type="entry name" value="Integrase_cat-core"/>
</dbReference>
<keyword evidence="3" id="KW-0653">Protein transport</keyword>
<dbReference type="PANTHER" id="PTHR10529">
    <property type="entry name" value="AP COMPLEX SUBUNIT MU"/>
    <property type="match status" value="1"/>
</dbReference>
<sequence length="2060" mass="229939">MQRTTSSSAPTNSVEAINRTSSSANRTSSSAPTNSVEAATKELNDIVKGKGILGQKPNYNVKAECQSPKCSASQRSTAQRVLNNKSRVATEQMKRSVVRQDLKLNEQNYILWKSQFESFLSGQNLLGFVNGSLKPPPATTPFNNIDGLTTEVPNPEFHTWHRSDQVVRAWLLGSLTEDIMREVVSCPTSYQVWMSLAQHFNKVSSSRLFELQRKLQTIEKQDKTMEAYLKEIKRVCELLASVGSPVSEQMKIFAALHGLGREYEPIKTSVEGSMDAVPPPTFESVIPRLTGYADRLESYAPGSETSPHMAFYTSKPDSSGYYNNKGRGNSKFGNGRNNNKNQFTTQGRGFHQQISQDSNGSTRVICQICGKPGHHALKCWYRFNNSYQDEDLPKALAALRITDVTDHAGSEWVGDSGSTSHITNAPHKLQQSNMYEGSESVMVGDGSFLPITHTGSTSLATTSGNLPLNDVLVCPDIAKPLLSVSKLTKDYPCVFQFDCDDVRVYDKATKKLLTMGRNNNGLYVLGKPPVQAMFSSRQQGASEDIWHRRLGHPNAQVLQLLSASKSISITNKSTKLLCESCQLGKSIRLPFSASSFVSSRPLERIHCDLWGPSPIKSVQGFSYYAVFIDNFSRFCWFYPLKYKSDFAHTFKVFQALVENQYQTKIGTFQCDGDGEFISKQFIEHLQKCGIQQLLSCPYTPQQNGLAERKHRHIVELGLSMMFQSNVPQRFWVEAFYTASFLINLLPTTALATKCSPYEALNGKSPDYSALRVFGCACYPTLRDYASSKFDPRSLKCVFLGYNEKYKGYRCYLQSTGKVYISRHVIFDETVFPFPQSHSKMQGNKLTPLMTAWYKSQPQTSSSPNQSVQEETLFNDADFPPLPTRRSQTVEEQPATLPVSTVEEERSSGCTEGLDPFPIGNSFSSSFTSSDTSEVQDTAAESLNQDMPASISSSSEPAVTTQEAQPTHPMITRQKSGIRKPNPRYALLTHKVSYPEPKTVTAALNDEGWTDAMKVEMGNCKEANTWSLVPYTPDMHVLGSKWIFRTKLNADGSLQKLKARLVAQGYDQAEGIDYLETYSPVVRTATVRGVLHLATIMQWDIKQMDVQNAFLHGDLTETVYMRQPAGFVDESKPDHVIPDPSLFVYAKGKDIILLLLYVDDMLITGNNSETLASLLIELNKQFKMKDLGQMHYFLGIQAQFHLDGLFLSQQKYAEDMLAIAAMSDCAPMPTPLPLQLNKQRNQNQEAFPIPTYFRSLAGKLQYLTLTRPDIQFAVNYVCQKMHAPTVLDFSLLKRILRYVKGTITMGINFRKESDCTLRAYSDSDWSGCQETRRSTGGYCTYFGLNFISWSSQKQSSVSKSSTEAEYRTLSEAASEITWLSFILKELKVPLLRPPELYCDNLSAVYLTANPAFHKRTKHFENHYHYVRERVALGLLVVRHIPSHEQIADIFTKSLPVGIFTSLRFKLGVVVPPTPSLRGDINRTSSSANRISSSAPTNSVEAINRTSSSANRTSSSAPTNSVEAINRTSSSANRTSSSAPTNSVEAATKELNDIVKGKGILGQKPNYNVKAECQSPKCSASQRSTAQRVLNNKSRVTTEQMKRSVVRQDQYSKPLTGSEYCTSKPNPKIDEEEKKAEQLQIHASRLEMLQCIFLLSDSGEVMLEKQLTGHRVDRSICAWFWDQYISQGDSFKALPVIASPTHYLFQIVRDGITFLACSQVEMPPLMAIEFLCRVADVLSEYLGGLNEDLIKDNFIIVYELLDEMIDNGFPLTTEPSILKEMIAPPNLVSKMLSVVTGNASNVSDTLPSGAGSCVPWRPTDPKYSSNEVYVDLVEEMDAIVNRDGELVKCEIYGEVQMNSQLTGFPDLTLSFANPSILEDMRFHPCVRYRPWESHQVLSFVPPDGEFKLMSYRVKKLKNTPVYVKPQITSDSGTCRISVLVGIRSDPGKTIESITLSFQLPHCVSSADLSSNHGTVTILSNKTCTWTIGRIPKDKTPCLSGTLALEPGLERLHVFPTFKLGFKIMGIALSGLRIEKLDLQTIPPRLYKGFRAQTRAGEFDVRL</sequence>
<dbReference type="Pfam" id="PF00928">
    <property type="entry name" value="Adap_comp_sub"/>
    <property type="match status" value="1"/>
</dbReference>
<accession>A0A8T2GS00</accession>
<dbReference type="InterPro" id="IPR013103">
    <property type="entry name" value="RVT_2"/>
</dbReference>
<evidence type="ECO:0000259" key="6">
    <source>
        <dbReference type="PROSITE" id="PS50994"/>
    </source>
</evidence>
<dbReference type="Pfam" id="PF25597">
    <property type="entry name" value="SH3_retrovirus"/>
    <property type="match status" value="1"/>
</dbReference>
<dbReference type="EMBL" id="JAEFBK010000001">
    <property type="protein sequence ID" value="KAG7649864.1"/>
    <property type="molecule type" value="Genomic_DNA"/>
</dbReference>
<dbReference type="GO" id="GO:0015074">
    <property type="term" value="P:DNA integration"/>
    <property type="evidence" value="ECO:0007669"/>
    <property type="project" value="InterPro"/>
</dbReference>
<feature type="compositionally biased region" description="Low complexity" evidence="5">
    <location>
        <begin position="1480"/>
        <end position="1495"/>
    </location>
</feature>